<dbReference type="Proteomes" id="UP000429181">
    <property type="component" value="Chromosome 23"/>
</dbReference>
<dbReference type="PROSITE" id="PS50835">
    <property type="entry name" value="IG_LIKE"/>
    <property type="match status" value="1"/>
</dbReference>
<dbReference type="InterPro" id="IPR003006">
    <property type="entry name" value="Ig/MHC_CS"/>
</dbReference>
<keyword evidence="7" id="KW-0325">Glycoprotein</keyword>
<dbReference type="InterPro" id="IPR050160">
    <property type="entry name" value="MHC/Immunoglobulin"/>
</dbReference>
<dbReference type="SMART" id="SM00921">
    <property type="entry name" value="MHC_II_beta"/>
    <property type="match status" value="1"/>
</dbReference>
<feature type="signal peptide" evidence="9">
    <location>
        <begin position="1"/>
        <end position="22"/>
    </location>
</feature>
<keyword evidence="9" id="KW-0732">Signal</keyword>
<dbReference type="PANTHER" id="PTHR19944:SF103">
    <property type="entry name" value="DLA CLASS II HISTOCOMPATIBILITY ANTIGEN, DR-1 BETA CHAIN-LIKE"/>
    <property type="match status" value="1"/>
</dbReference>
<dbReference type="PANTHER" id="PTHR19944">
    <property type="entry name" value="MHC CLASS II-RELATED"/>
    <property type="match status" value="1"/>
</dbReference>
<accession>A0A4W2GL11</accession>
<dbReference type="GO" id="GO:0002250">
    <property type="term" value="P:adaptive immune response"/>
    <property type="evidence" value="ECO:0007669"/>
    <property type="project" value="UniProtKB-KW"/>
</dbReference>
<dbReference type="AlphaFoldDB" id="A0A4W2GL11"/>
<reference evidence="11" key="2">
    <citation type="submission" date="2025-08" db="UniProtKB">
        <authorList>
            <consortium name="Ensembl"/>
        </authorList>
    </citation>
    <scope>IDENTIFICATION</scope>
</reference>
<dbReference type="Gene3D" id="2.60.40.10">
    <property type="entry name" value="Immunoglobulins"/>
    <property type="match status" value="1"/>
</dbReference>
<evidence type="ECO:0000256" key="9">
    <source>
        <dbReference type="SAM" id="SignalP"/>
    </source>
</evidence>
<dbReference type="InterPro" id="IPR011162">
    <property type="entry name" value="MHC_I/II-like_Ag-recog"/>
</dbReference>
<keyword evidence="2" id="KW-0812">Transmembrane</keyword>
<keyword evidence="3" id="KW-0391">Immunity</keyword>
<dbReference type="InterPro" id="IPR000353">
    <property type="entry name" value="MHC_II_b_N"/>
</dbReference>
<dbReference type="Pfam" id="PF07654">
    <property type="entry name" value="C1-set"/>
    <property type="match status" value="1"/>
</dbReference>
<organism evidence="11 12">
    <name type="scientific">Bos indicus x Bos taurus</name>
    <name type="common">Hybrid cattle</name>
    <dbReference type="NCBI Taxonomy" id="30522"/>
    <lineage>
        <taxon>Eukaryota</taxon>
        <taxon>Metazoa</taxon>
        <taxon>Chordata</taxon>
        <taxon>Craniata</taxon>
        <taxon>Vertebrata</taxon>
        <taxon>Euteleostomi</taxon>
        <taxon>Mammalia</taxon>
        <taxon>Eutheria</taxon>
        <taxon>Laurasiatheria</taxon>
        <taxon>Artiodactyla</taxon>
        <taxon>Ruminantia</taxon>
        <taxon>Pecora</taxon>
        <taxon>Bovidae</taxon>
        <taxon>Bovinae</taxon>
        <taxon>Bos</taxon>
    </lineage>
</organism>
<dbReference type="GeneTree" id="ENSGT00940000155371"/>
<reference evidence="11 12" key="1">
    <citation type="submission" date="2018-11" db="EMBL/GenBank/DDBJ databases">
        <title>Haplotype-resolved cattle genomes.</title>
        <authorList>
            <person name="Low W.Y."/>
            <person name="Tearle R."/>
            <person name="Bickhart D.M."/>
            <person name="Rosen B.D."/>
            <person name="Koren S."/>
            <person name="Rhie A."/>
            <person name="Hiendleder S."/>
            <person name="Phillippy A.M."/>
            <person name="Smith T.P.L."/>
            <person name="Williams J.L."/>
        </authorList>
    </citation>
    <scope>NUCLEOTIDE SEQUENCE [LARGE SCALE GENOMIC DNA]</scope>
</reference>
<dbReference type="SUPFAM" id="SSF48726">
    <property type="entry name" value="Immunoglobulin"/>
    <property type="match status" value="1"/>
</dbReference>
<dbReference type="FunFam" id="2.60.40.10:FF:000116">
    <property type="entry name" value="HLA class II histocompatibility antigen, DRB1-1 beta chain"/>
    <property type="match status" value="1"/>
</dbReference>
<evidence type="ECO:0000256" key="1">
    <source>
        <dbReference type="ARBA" id="ARBA00004479"/>
    </source>
</evidence>
<dbReference type="Pfam" id="PF00969">
    <property type="entry name" value="MHC_II_beta"/>
    <property type="match status" value="1"/>
</dbReference>
<dbReference type="GO" id="GO:0002504">
    <property type="term" value="P:antigen processing and presentation of peptide or polysaccharide antigen via MHC class II"/>
    <property type="evidence" value="ECO:0007669"/>
    <property type="project" value="UniProtKB-KW"/>
</dbReference>
<dbReference type="Gene3D" id="3.10.320.10">
    <property type="entry name" value="Class II Histocompatibility Antigen, M Beta Chain, Chain B, domain 1"/>
    <property type="match status" value="1"/>
</dbReference>
<evidence type="ECO:0000259" key="10">
    <source>
        <dbReference type="PROSITE" id="PS50835"/>
    </source>
</evidence>
<dbReference type="SUPFAM" id="SSF54452">
    <property type="entry name" value="MHC antigen-recognition domain"/>
    <property type="match status" value="1"/>
</dbReference>
<dbReference type="InterPro" id="IPR013783">
    <property type="entry name" value="Ig-like_fold"/>
</dbReference>
<evidence type="ECO:0000256" key="5">
    <source>
        <dbReference type="ARBA" id="ARBA00023130"/>
    </source>
</evidence>
<keyword evidence="6" id="KW-0472">Membrane</keyword>
<dbReference type="InterPro" id="IPR007110">
    <property type="entry name" value="Ig-like_dom"/>
</dbReference>
<feature type="chain" id="PRO_5021212665" description="Ig-like domain-containing protein" evidence="9">
    <location>
        <begin position="23"/>
        <end position="283"/>
    </location>
</feature>
<evidence type="ECO:0000256" key="3">
    <source>
        <dbReference type="ARBA" id="ARBA00022859"/>
    </source>
</evidence>
<keyword evidence="8" id="KW-0491">MHC II</keyword>
<sequence length="283" mass="32268">MRKFINSFIFWPIVLFYLKCDSTSPKLRFIPTFPLAHIHLTFHITSSPSSFRNDFFAHLMVQGKSECHFSIRTEQVRFLARYFYNQKELVHFVSDDVGEFRAVTEQGRLFAESWNHQKDFVEKAASQGDLLSPSLSPSAVFLPVEPTVTVYPAKTQPLQHHNLLVCSVNGFYPGHVEVRWFQNGHEEAGVISTGLIQNGDWTFQTMVMLETVPQSGEVYTCQVEHPSQTSPLTVEWSEKLSDLSRMMSGVRGFVLETDFPPFIIFLPFSFPKHSGLQPTGNAL</sequence>
<evidence type="ECO:0000256" key="8">
    <source>
        <dbReference type="ARBA" id="ARBA00023182"/>
    </source>
</evidence>
<dbReference type="SMART" id="SM00407">
    <property type="entry name" value="IGc1"/>
    <property type="match status" value="1"/>
</dbReference>
<protein>
    <recommendedName>
        <fullName evidence="10">Ig-like domain-containing protein</fullName>
    </recommendedName>
</protein>
<evidence type="ECO:0000313" key="12">
    <source>
        <dbReference type="Proteomes" id="UP000429181"/>
    </source>
</evidence>
<evidence type="ECO:0000313" key="11">
    <source>
        <dbReference type="Ensembl" id="ENSBIXP00005019170.1"/>
    </source>
</evidence>
<keyword evidence="5" id="KW-1064">Adaptive immunity</keyword>
<evidence type="ECO:0000256" key="7">
    <source>
        <dbReference type="ARBA" id="ARBA00023180"/>
    </source>
</evidence>
<comment type="subcellular location">
    <subcellularLocation>
        <location evidence="1">Membrane</location>
        <topology evidence="1">Single-pass type I membrane protein</topology>
    </subcellularLocation>
</comment>
<proteinExistence type="predicted"/>
<dbReference type="InterPro" id="IPR014745">
    <property type="entry name" value="MHC_II_a/b_N"/>
</dbReference>
<evidence type="ECO:0000256" key="4">
    <source>
        <dbReference type="ARBA" id="ARBA00022989"/>
    </source>
</evidence>
<keyword evidence="4" id="KW-1133">Transmembrane helix</keyword>
<dbReference type="GO" id="GO:0042613">
    <property type="term" value="C:MHC class II protein complex"/>
    <property type="evidence" value="ECO:0007669"/>
    <property type="project" value="UniProtKB-KW"/>
</dbReference>
<dbReference type="InterPro" id="IPR003597">
    <property type="entry name" value="Ig_C1-set"/>
</dbReference>
<dbReference type="InterPro" id="IPR036179">
    <property type="entry name" value="Ig-like_dom_sf"/>
</dbReference>
<dbReference type="PROSITE" id="PS00290">
    <property type="entry name" value="IG_MHC"/>
    <property type="match status" value="1"/>
</dbReference>
<evidence type="ECO:0000256" key="6">
    <source>
        <dbReference type="ARBA" id="ARBA00023136"/>
    </source>
</evidence>
<dbReference type="CDD" id="cd21000">
    <property type="entry name" value="IgC1_MHC_II_beta_HLA-DR"/>
    <property type="match status" value="1"/>
</dbReference>
<dbReference type="Ensembl" id="ENSBIXT00005049629.1">
    <property type="protein sequence ID" value="ENSBIXP00005019170.1"/>
    <property type="gene ID" value="ENSBIXG00005004075.1"/>
</dbReference>
<name>A0A4W2GL11_BOBOX</name>
<evidence type="ECO:0000256" key="2">
    <source>
        <dbReference type="ARBA" id="ARBA00022692"/>
    </source>
</evidence>
<feature type="domain" description="Ig-like" evidence="10">
    <location>
        <begin position="146"/>
        <end position="233"/>
    </location>
</feature>